<dbReference type="PANTHER" id="PTHR42709">
    <property type="entry name" value="ALKALINE PHOSPHATASE LIKE PROTEIN"/>
    <property type="match status" value="1"/>
</dbReference>
<evidence type="ECO:0000256" key="3">
    <source>
        <dbReference type="ARBA" id="ARBA00022692"/>
    </source>
</evidence>
<keyword evidence="5 7" id="KW-0472">Membrane</keyword>
<evidence type="ECO:0000256" key="6">
    <source>
        <dbReference type="SAM" id="MobiDB-lite"/>
    </source>
</evidence>
<comment type="subcellular location">
    <subcellularLocation>
        <location evidence="1">Cell membrane</location>
        <topology evidence="1">Multi-pass membrane protein</topology>
    </subcellularLocation>
</comment>
<dbReference type="InterPro" id="IPR051311">
    <property type="entry name" value="DedA_domain"/>
</dbReference>
<protein>
    <submittedName>
        <fullName evidence="9">DedA family protein</fullName>
    </submittedName>
</protein>
<gene>
    <name evidence="9" type="ORF">E3C22_22080</name>
</gene>
<evidence type="ECO:0000256" key="5">
    <source>
        <dbReference type="ARBA" id="ARBA00023136"/>
    </source>
</evidence>
<dbReference type="OrthoDB" id="9813426at2"/>
<dbReference type="EMBL" id="SOZD01000010">
    <property type="protein sequence ID" value="TFF18271.1"/>
    <property type="molecule type" value="Genomic_DNA"/>
</dbReference>
<feature type="domain" description="VTT" evidence="8">
    <location>
        <begin position="34"/>
        <end position="160"/>
    </location>
</feature>
<evidence type="ECO:0000256" key="2">
    <source>
        <dbReference type="ARBA" id="ARBA00022475"/>
    </source>
</evidence>
<keyword evidence="3 7" id="KW-0812">Transmembrane</keyword>
<dbReference type="InterPro" id="IPR032816">
    <property type="entry name" value="VTT_dom"/>
</dbReference>
<dbReference type="PANTHER" id="PTHR42709:SF6">
    <property type="entry name" value="UNDECAPRENYL PHOSPHATE TRANSPORTER A"/>
    <property type="match status" value="1"/>
</dbReference>
<feature type="transmembrane region" description="Helical" evidence="7">
    <location>
        <begin position="174"/>
        <end position="195"/>
    </location>
</feature>
<feature type="transmembrane region" description="Helical" evidence="7">
    <location>
        <begin position="142"/>
        <end position="162"/>
    </location>
</feature>
<evidence type="ECO:0000313" key="10">
    <source>
        <dbReference type="Proteomes" id="UP000298179"/>
    </source>
</evidence>
<name>A0A4Y8R9M2_9HYPH</name>
<evidence type="ECO:0000256" key="7">
    <source>
        <dbReference type="SAM" id="Phobius"/>
    </source>
</evidence>
<feature type="region of interest" description="Disordered" evidence="6">
    <location>
        <begin position="204"/>
        <end position="229"/>
    </location>
</feature>
<dbReference type="AlphaFoldDB" id="A0A4Y8R9M2"/>
<sequence length="229" mass="24584">MIATVSEWLVAVISALGLPGIVLLMALESACLPIPSEIVMPFAGYLVSTGRFDLISVALAGAIGCNLGSWAAYAVGARGGRRLVERLSRRSVFGSRELALSERFFARYGASATFFSRMLPVVRTFIALPAGMARMPQLQFHLYTFVGSFIWCLGLAWIGQLLGRHWSDSPALHSAFHVADGLIVVALLAAGLWYWRSRRRPATAEVPGDVGTPGREPQCGGSGTSDRTA</sequence>
<comment type="caution">
    <text evidence="9">The sequence shown here is derived from an EMBL/GenBank/DDBJ whole genome shotgun (WGS) entry which is preliminary data.</text>
</comment>
<keyword evidence="4 7" id="KW-1133">Transmembrane helix</keyword>
<evidence type="ECO:0000259" key="8">
    <source>
        <dbReference type="Pfam" id="PF09335"/>
    </source>
</evidence>
<evidence type="ECO:0000256" key="4">
    <source>
        <dbReference type="ARBA" id="ARBA00022989"/>
    </source>
</evidence>
<dbReference type="Pfam" id="PF09335">
    <property type="entry name" value="VTT_dom"/>
    <property type="match status" value="1"/>
</dbReference>
<dbReference type="Proteomes" id="UP000298179">
    <property type="component" value="Unassembled WGS sequence"/>
</dbReference>
<accession>A0A4Y8R9M2</accession>
<evidence type="ECO:0000313" key="9">
    <source>
        <dbReference type="EMBL" id="TFF18271.1"/>
    </source>
</evidence>
<keyword evidence="10" id="KW-1185">Reference proteome</keyword>
<evidence type="ECO:0000256" key="1">
    <source>
        <dbReference type="ARBA" id="ARBA00004651"/>
    </source>
</evidence>
<organism evidence="9 10">
    <name type="scientific">Jiella endophytica</name>
    <dbReference type="NCBI Taxonomy" id="2558362"/>
    <lineage>
        <taxon>Bacteria</taxon>
        <taxon>Pseudomonadati</taxon>
        <taxon>Pseudomonadota</taxon>
        <taxon>Alphaproteobacteria</taxon>
        <taxon>Hyphomicrobiales</taxon>
        <taxon>Aurantimonadaceae</taxon>
        <taxon>Jiella</taxon>
    </lineage>
</organism>
<dbReference type="GO" id="GO:0005886">
    <property type="term" value="C:plasma membrane"/>
    <property type="evidence" value="ECO:0007669"/>
    <property type="project" value="UniProtKB-SubCell"/>
</dbReference>
<feature type="transmembrane region" description="Helical" evidence="7">
    <location>
        <begin position="55"/>
        <end position="76"/>
    </location>
</feature>
<proteinExistence type="predicted"/>
<keyword evidence="2" id="KW-1003">Cell membrane</keyword>
<reference evidence="9 10" key="1">
    <citation type="submission" date="2019-03" db="EMBL/GenBank/DDBJ databases">
        <title>Jiella endophytica sp. nov., a novel endophytic bacterium isolated from root of Ficus microcarpa Linn. f.</title>
        <authorList>
            <person name="Tuo L."/>
        </authorList>
    </citation>
    <scope>NUCLEOTIDE SEQUENCE [LARGE SCALE GENOMIC DNA]</scope>
    <source>
        <strain evidence="9 10">CBS5Q-3</strain>
    </source>
</reference>